<dbReference type="Proteomes" id="UP000663868">
    <property type="component" value="Unassembled WGS sequence"/>
</dbReference>
<evidence type="ECO:0000313" key="2">
    <source>
        <dbReference type="EMBL" id="CAF4068215.1"/>
    </source>
</evidence>
<dbReference type="Pfam" id="PF08487">
    <property type="entry name" value="VIT"/>
    <property type="match status" value="1"/>
</dbReference>
<dbReference type="EMBL" id="CAJOBB010003976">
    <property type="protein sequence ID" value="CAF4068215.1"/>
    <property type="molecule type" value="Genomic_DNA"/>
</dbReference>
<dbReference type="PROSITE" id="PS51468">
    <property type="entry name" value="VIT"/>
    <property type="match status" value="1"/>
</dbReference>
<dbReference type="InterPro" id="IPR013694">
    <property type="entry name" value="VIT"/>
</dbReference>
<protein>
    <recommendedName>
        <fullName evidence="1">VIT domain-containing protein</fullName>
    </recommendedName>
</protein>
<feature type="non-terminal residue" evidence="2">
    <location>
        <position position="1"/>
    </location>
</feature>
<comment type="caution">
    <text evidence="2">The sequence shown here is derived from an EMBL/GenBank/DDBJ whole genome shotgun (WGS) entry which is preliminary data.</text>
</comment>
<proteinExistence type="predicted"/>
<name>A0A819SVG3_9BILA</name>
<feature type="domain" description="VIT" evidence="1">
    <location>
        <begin position="18"/>
        <end position="136"/>
    </location>
</feature>
<sequence>MASYYQKNDTRMSFPMYFGGNTKFGDGASTPLQMISLHVEQQVNASFPLLHQVATTMTFKNTHNRRLEGALEFTLPQTATICGFGLDVDGRIVDGVVVEKEKARVTFEKEVRKGVDPGFVEMVAGNIFRTRVYPIE</sequence>
<accession>A0A819SVG3</accession>
<reference evidence="2" key="1">
    <citation type="submission" date="2021-02" db="EMBL/GenBank/DDBJ databases">
        <authorList>
            <person name="Nowell W R."/>
        </authorList>
    </citation>
    <scope>NUCLEOTIDE SEQUENCE</scope>
</reference>
<evidence type="ECO:0000259" key="1">
    <source>
        <dbReference type="PROSITE" id="PS51468"/>
    </source>
</evidence>
<dbReference type="PANTHER" id="PTHR45737">
    <property type="entry name" value="VON WILLEBRAND FACTOR A DOMAIN-CONTAINING PROTEIN 5A"/>
    <property type="match status" value="1"/>
</dbReference>
<dbReference type="AlphaFoldDB" id="A0A819SVG3"/>
<evidence type="ECO:0000313" key="3">
    <source>
        <dbReference type="Proteomes" id="UP000663868"/>
    </source>
</evidence>
<gene>
    <name evidence="2" type="ORF">KXQ929_LOCUS32575</name>
</gene>
<organism evidence="2 3">
    <name type="scientific">Adineta steineri</name>
    <dbReference type="NCBI Taxonomy" id="433720"/>
    <lineage>
        <taxon>Eukaryota</taxon>
        <taxon>Metazoa</taxon>
        <taxon>Spiralia</taxon>
        <taxon>Gnathifera</taxon>
        <taxon>Rotifera</taxon>
        <taxon>Eurotatoria</taxon>
        <taxon>Bdelloidea</taxon>
        <taxon>Adinetida</taxon>
        <taxon>Adinetidae</taxon>
        <taxon>Adineta</taxon>
    </lineage>
</organism>
<dbReference type="PANTHER" id="PTHR45737:SF6">
    <property type="entry name" value="VON WILLEBRAND FACTOR A DOMAIN-CONTAINING PROTEIN 5A"/>
    <property type="match status" value="1"/>
</dbReference>